<sequence>MPEISVPWGDDSWTISLPESWTVEQVAKPTTWPAPDDWADRLARALAEPSSGMPLSKLLSARRNGRIALILEDMTRHSPLDKILPIVLREIDHAGISRERIEVVFAGGMHPPMTPRQAAQKLGPAMANSRWRCNPWKDDSAYEYVGRIGRMKLHIDRGVVESDLRIVISSVSVHVQAGFGGGYKMLLPGCASLETIRHLHRLGLDEMRHQLVGTESVLNPMRRVIDAGGLLVDQAHGATFAVQYVLDDDNRPSFVSAGEVIPTQQMLAKQCAVTSGVLIEKPADIVITNAFPRDTDLWQSFKSIANTRWALRPGGIIICLTRCEAAMQGMRVPRWPINPAWMRRIVRWLGPETLSSLVTRLVPRLAGDAAFFVSIATQTLHRNPIVLVSPILHATGGKFPGIELFADPAEAMALADELLGGGPQRVIVFPTGGTTYPVPQEN</sequence>
<protein>
    <recommendedName>
        <fullName evidence="1">LarA-like N-terminal domain-containing protein</fullName>
    </recommendedName>
</protein>
<accession>A0A0F9U823</accession>
<dbReference type="EMBL" id="LAZR01000119">
    <property type="protein sequence ID" value="KKN89365.1"/>
    <property type="molecule type" value="Genomic_DNA"/>
</dbReference>
<dbReference type="AlphaFoldDB" id="A0A0F9U823"/>
<dbReference type="GO" id="GO:0050043">
    <property type="term" value="F:lactate racemase activity"/>
    <property type="evidence" value="ECO:0007669"/>
    <property type="project" value="InterPro"/>
</dbReference>
<organism evidence="2">
    <name type="scientific">marine sediment metagenome</name>
    <dbReference type="NCBI Taxonomy" id="412755"/>
    <lineage>
        <taxon>unclassified sequences</taxon>
        <taxon>metagenomes</taxon>
        <taxon>ecological metagenomes</taxon>
    </lineage>
</organism>
<comment type="caution">
    <text evidence="2">The sequence shown here is derived from an EMBL/GenBank/DDBJ whole genome shotgun (WGS) entry which is preliminary data.</text>
</comment>
<reference evidence="2" key="1">
    <citation type="journal article" date="2015" name="Nature">
        <title>Complex archaea that bridge the gap between prokaryotes and eukaryotes.</title>
        <authorList>
            <person name="Spang A."/>
            <person name="Saw J.H."/>
            <person name="Jorgensen S.L."/>
            <person name="Zaremba-Niedzwiedzka K."/>
            <person name="Martijn J."/>
            <person name="Lind A.E."/>
            <person name="van Eijk R."/>
            <person name="Schleper C."/>
            <person name="Guy L."/>
            <person name="Ettema T.J."/>
        </authorList>
    </citation>
    <scope>NUCLEOTIDE SEQUENCE</scope>
</reference>
<evidence type="ECO:0000313" key="2">
    <source>
        <dbReference type="EMBL" id="KKN89365.1"/>
    </source>
</evidence>
<evidence type="ECO:0000259" key="1">
    <source>
        <dbReference type="Pfam" id="PF09861"/>
    </source>
</evidence>
<dbReference type="InterPro" id="IPR018657">
    <property type="entry name" value="LarA-like_N"/>
</dbReference>
<dbReference type="Gene3D" id="3.90.226.30">
    <property type="match status" value="1"/>
</dbReference>
<dbReference type="PANTHER" id="PTHR33171">
    <property type="entry name" value="LAR_N DOMAIN-CONTAINING PROTEIN"/>
    <property type="match status" value="1"/>
</dbReference>
<dbReference type="PANTHER" id="PTHR33171:SF17">
    <property type="entry name" value="LARA-LIKE N-TERMINAL DOMAIN-CONTAINING PROTEIN"/>
    <property type="match status" value="1"/>
</dbReference>
<gene>
    <name evidence="2" type="ORF">LCGC14_0238720</name>
</gene>
<dbReference type="Gene3D" id="3.40.50.11440">
    <property type="match status" value="1"/>
</dbReference>
<proteinExistence type="predicted"/>
<dbReference type="InterPro" id="IPR043166">
    <property type="entry name" value="LarA-like_C"/>
</dbReference>
<feature type="domain" description="LarA-like N-terminal" evidence="1">
    <location>
        <begin position="9"/>
        <end position="205"/>
    </location>
</feature>
<name>A0A0F9U823_9ZZZZ</name>
<dbReference type="Pfam" id="PF09861">
    <property type="entry name" value="Lar_N"/>
    <property type="match status" value="1"/>
</dbReference>
<dbReference type="InterPro" id="IPR048068">
    <property type="entry name" value="LarA-like"/>
</dbReference>